<dbReference type="PANTHER" id="PTHR10157">
    <property type="entry name" value="DOPAMINE BETA HYDROXYLASE RELATED"/>
    <property type="match status" value="1"/>
</dbReference>
<keyword evidence="5" id="KW-1185">Reference proteome</keyword>
<evidence type="ECO:0000313" key="5">
    <source>
        <dbReference type="Proteomes" id="UP000034883"/>
    </source>
</evidence>
<dbReference type="InterPro" id="IPR008977">
    <property type="entry name" value="PHM/PNGase_F_dom_sf"/>
</dbReference>
<dbReference type="AlphaFoldDB" id="A0A0F6W0Z2"/>
<protein>
    <recommendedName>
        <fullName evidence="3">Copper type II ascorbate-dependent monooxygenase C-terminal domain-containing protein</fullName>
    </recommendedName>
</protein>
<dbReference type="Gene3D" id="2.60.120.230">
    <property type="match status" value="1"/>
</dbReference>
<evidence type="ECO:0000256" key="1">
    <source>
        <dbReference type="ARBA" id="ARBA00023157"/>
    </source>
</evidence>
<evidence type="ECO:0000256" key="2">
    <source>
        <dbReference type="SAM" id="SignalP"/>
    </source>
</evidence>
<keyword evidence="2" id="KW-0732">Signal</keyword>
<dbReference type="InterPro" id="IPR024548">
    <property type="entry name" value="Cu2_monoox_C"/>
</dbReference>
<proteinExistence type="predicted"/>
<gene>
    <name evidence="4" type="ORF">DB32_001620</name>
</gene>
<dbReference type="InterPro" id="IPR014784">
    <property type="entry name" value="Cu2_ascorb_mOase-like_C"/>
</dbReference>
<dbReference type="InterPro" id="IPR000945">
    <property type="entry name" value="DBH-like"/>
</dbReference>
<dbReference type="InterPro" id="IPR036939">
    <property type="entry name" value="Cu2_ascorb_mOase_N_sf"/>
</dbReference>
<dbReference type="STRING" id="927083.DB32_001620"/>
<dbReference type="PANTHER" id="PTHR10157:SF23">
    <property type="entry name" value="MOXD1 HOMOLOG 1"/>
    <property type="match status" value="1"/>
</dbReference>
<feature type="chain" id="PRO_5002511481" description="Copper type II ascorbate-dependent monooxygenase C-terminal domain-containing protein" evidence="2">
    <location>
        <begin position="20"/>
        <end position="431"/>
    </location>
</feature>
<dbReference type="GO" id="GO:0004500">
    <property type="term" value="F:dopamine beta-monooxygenase activity"/>
    <property type="evidence" value="ECO:0007669"/>
    <property type="project" value="InterPro"/>
</dbReference>
<name>A0A0F6W0Z2_9BACT</name>
<dbReference type="RefSeq" id="WP_053231810.1">
    <property type="nucleotide sequence ID" value="NZ_CP011125.1"/>
</dbReference>
<dbReference type="EMBL" id="CP011125">
    <property type="protein sequence ID" value="AKF04471.1"/>
    <property type="molecule type" value="Genomic_DNA"/>
</dbReference>
<evidence type="ECO:0000313" key="4">
    <source>
        <dbReference type="EMBL" id="AKF04471.1"/>
    </source>
</evidence>
<dbReference type="Proteomes" id="UP000034883">
    <property type="component" value="Chromosome"/>
</dbReference>
<dbReference type="PROSITE" id="PS51257">
    <property type="entry name" value="PROKAR_LIPOPROTEIN"/>
    <property type="match status" value="1"/>
</dbReference>
<keyword evidence="1" id="KW-1015">Disulfide bond</keyword>
<feature type="signal peptide" evidence="2">
    <location>
        <begin position="1"/>
        <end position="19"/>
    </location>
</feature>
<dbReference type="KEGG" id="samy:DB32_001620"/>
<dbReference type="GO" id="GO:0005507">
    <property type="term" value="F:copper ion binding"/>
    <property type="evidence" value="ECO:0007669"/>
    <property type="project" value="InterPro"/>
</dbReference>
<dbReference type="Gene3D" id="2.60.120.310">
    <property type="entry name" value="Copper type II, ascorbate-dependent monooxygenase, N-terminal domain"/>
    <property type="match status" value="1"/>
</dbReference>
<sequence length="431" mass="47152">MGWAKRAASLSWGSLGVLAACDGATEDVAPTFYGEIAPLLAEHCQTCHQPGGIGPFPLITYDEVSARGPLIAASIASRSMPPFLPDNSGDCATYHDAMWLEDADIALFQRWVDAGHPMGDASRGLPEIAPPPALEGVTHQARMPEAYEPPSELLDDYRCFLFDDDVEGDVPRYVTDYEVVPGEPRVVHHVVVFQPQNDAAVDAARALDDGAEGLGYPCLGGPGESVRASMLMNWAPGTGPVHHPEGTGVAVDPARPLLVQVHYHYANGALPDRTTIRMRTATEVEHPMRPWFFTDAALNLPPRQQEIEKSVRMRAGTYSTIFSSVAGTTPLFEGGRPLRIMGVRAHMHGLGRRMHIERSGSEGTACLVDIPDYRFGWQRSYFLERPVTLSPDDELHVTCTYSTMERDEATTWGEGTLDEMCLATFYTIEAD</sequence>
<feature type="domain" description="Copper type II ascorbate-dependent monooxygenase C-terminal" evidence="3">
    <location>
        <begin position="338"/>
        <end position="423"/>
    </location>
</feature>
<dbReference type="SUPFAM" id="SSF49742">
    <property type="entry name" value="PHM/PNGase F"/>
    <property type="match status" value="2"/>
</dbReference>
<reference evidence="4 5" key="1">
    <citation type="submission" date="2015-03" db="EMBL/GenBank/DDBJ databases">
        <title>Genome assembly of Sandaracinus amylolyticus DSM 53668.</title>
        <authorList>
            <person name="Sharma G."/>
            <person name="Subramanian S."/>
        </authorList>
    </citation>
    <scope>NUCLEOTIDE SEQUENCE [LARGE SCALE GENOMIC DNA]</scope>
    <source>
        <strain evidence="4 5">DSM 53668</strain>
    </source>
</reference>
<organism evidence="4 5">
    <name type="scientific">Sandaracinus amylolyticus</name>
    <dbReference type="NCBI Taxonomy" id="927083"/>
    <lineage>
        <taxon>Bacteria</taxon>
        <taxon>Pseudomonadati</taxon>
        <taxon>Myxococcota</taxon>
        <taxon>Polyangia</taxon>
        <taxon>Polyangiales</taxon>
        <taxon>Sandaracinaceae</taxon>
        <taxon>Sandaracinus</taxon>
    </lineage>
</organism>
<accession>A0A0F6W0Z2</accession>
<dbReference type="Pfam" id="PF03712">
    <property type="entry name" value="Cu2_monoox_C"/>
    <property type="match status" value="1"/>
</dbReference>
<evidence type="ECO:0000259" key="3">
    <source>
        <dbReference type="Pfam" id="PF03712"/>
    </source>
</evidence>